<dbReference type="InterPro" id="IPR049278">
    <property type="entry name" value="MS_channel_C"/>
</dbReference>
<keyword evidence="3" id="KW-1003">Cell membrane</keyword>
<evidence type="ECO:0000256" key="3">
    <source>
        <dbReference type="ARBA" id="ARBA00022475"/>
    </source>
</evidence>
<evidence type="ECO:0008006" key="14">
    <source>
        <dbReference type="Google" id="ProtNLM"/>
    </source>
</evidence>
<keyword evidence="9" id="KW-0732">Signal</keyword>
<feature type="transmembrane region" description="Helical" evidence="8">
    <location>
        <begin position="264"/>
        <end position="283"/>
    </location>
</feature>
<dbReference type="InterPro" id="IPR006685">
    <property type="entry name" value="MscS_channel_2nd"/>
</dbReference>
<evidence type="ECO:0000256" key="9">
    <source>
        <dbReference type="SAM" id="SignalP"/>
    </source>
</evidence>
<gene>
    <name evidence="12" type="ORF">C5Y93_28785</name>
</gene>
<evidence type="ECO:0000256" key="4">
    <source>
        <dbReference type="ARBA" id="ARBA00022692"/>
    </source>
</evidence>
<comment type="similarity">
    <text evidence="2">Belongs to the MscS (TC 1.A.23) family.</text>
</comment>
<organism evidence="12 13">
    <name type="scientific">Blastopirellula marina</name>
    <dbReference type="NCBI Taxonomy" id="124"/>
    <lineage>
        <taxon>Bacteria</taxon>
        <taxon>Pseudomonadati</taxon>
        <taxon>Planctomycetota</taxon>
        <taxon>Planctomycetia</taxon>
        <taxon>Pirellulales</taxon>
        <taxon>Pirellulaceae</taxon>
        <taxon>Blastopirellula</taxon>
    </lineage>
</organism>
<dbReference type="InterPro" id="IPR023408">
    <property type="entry name" value="MscS_beta-dom_sf"/>
</dbReference>
<dbReference type="Gene3D" id="3.30.70.100">
    <property type="match status" value="1"/>
</dbReference>
<evidence type="ECO:0000256" key="5">
    <source>
        <dbReference type="ARBA" id="ARBA00022989"/>
    </source>
</evidence>
<accession>A0A2S8GCZ1</accession>
<feature type="compositionally biased region" description="Polar residues" evidence="7">
    <location>
        <begin position="36"/>
        <end position="45"/>
    </location>
</feature>
<feature type="domain" description="Mechanosensitive ion channel MscS C-terminal" evidence="11">
    <location>
        <begin position="477"/>
        <end position="551"/>
    </location>
</feature>
<proteinExistence type="inferred from homology"/>
<sequence length="578" mass="64276">MLSAARLSGLALPLALLLISSSFAQQTGTKQDDAQADQSKSNSSAGDYYQVESLNPGVPTSENAPDLSTPLATVENFILSCRDQDFLRAAQSLNFKLIPKDERSDAADFARKFYYTLNQRLWIDIEELPDRPDGQPISRVGNDNPMAGKPRRSIRLGQIDIDDWKQVRVRLQRVKAGDQEPVWLFSAQTVEKIPALYEAFGPIWLEESIPAWAKARVAGKVPVWEWVALLLYVSLGIAIGYAAQHIIGSIILHRQNKERMWFERLISALSVPIACAAAAFTIYLLKSATLSLTAPVNAMLDPLLLVSVVASVAWLVLRALDVATSFTMDRYVNTLHDDEEGAEQGLLTKISVARRIATIVAVFAVAGIVLVQLNIFHTVGYGLLASAGVTTVILGIAAQPILGNLLSGLQIALTQPVRIGDSVLFEGNWGHVEDIKFTYLTIRTWDKRRLVVPLQYLLSKPVENWTKVSSDLTRPIKVYVDYTTDVDAIREKFQSMVTQHELWDEESEPTVQVTGCSDDSMEVRCLCHAKSPGDAWDLHCEMRERLIAFVQELEGGRYLPRERVRMEGMEKEGMANSH</sequence>
<dbReference type="PANTHER" id="PTHR30566:SF25">
    <property type="entry name" value="INNER MEMBRANE PROTEIN"/>
    <property type="match status" value="1"/>
</dbReference>
<keyword evidence="6 8" id="KW-0472">Membrane</keyword>
<dbReference type="OrthoDB" id="9792218at2"/>
<dbReference type="Proteomes" id="UP000237819">
    <property type="component" value="Unassembled WGS sequence"/>
</dbReference>
<feature type="transmembrane region" description="Helical" evidence="8">
    <location>
        <begin position="381"/>
        <end position="402"/>
    </location>
</feature>
<keyword evidence="5 8" id="KW-1133">Transmembrane helix</keyword>
<dbReference type="InterPro" id="IPR010920">
    <property type="entry name" value="LSM_dom_sf"/>
</dbReference>
<dbReference type="SUPFAM" id="SSF82689">
    <property type="entry name" value="Mechanosensitive channel protein MscS (YggB), C-terminal domain"/>
    <property type="match status" value="1"/>
</dbReference>
<feature type="domain" description="Mechanosensitive ion channel MscS" evidence="10">
    <location>
        <begin position="401"/>
        <end position="467"/>
    </location>
</feature>
<feature type="signal peptide" evidence="9">
    <location>
        <begin position="1"/>
        <end position="24"/>
    </location>
</feature>
<dbReference type="Pfam" id="PF00924">
    <property type="entry name" value="MS_channel_2nd"/>
    <property type="match status" value="1"/>
</dbReference>
<evidence type="ECO:0000259" key="11">
    <source>
        <dbReference type="Pfam" id="PF21082"/>
    </source>
</evidence>
<name>A0A2S8GCZ1_9BACT</name>
<evidence type="ECO:0000256" key="7">
    <source>
        <dbReference type="SAM" id="MobiDB-lite"/>
    </source>
</evidence>
<dbReference type="Gene3D" id="2.30.30.60">
    <property type="match status" value="1"/>
</dbReference>
<protein>
    <recommendedName>
        <fullName evidence="14">Mechanosensitive ion channel protein MscS</fullName>
    </recommendedName>
</protein>
<dbReference type="Gene3D" id="1.10.287.1260">
    <property type="match status" value="1"/>
</dbReference>
<keyword evidence="4 8" id="KW-0812">Transmembrane</keyword>
<dbReference type="AlphaFoldDB" id="A0A2S8GCZ1"/>
<feature type="chain" id="PRO_5015503725" description="Mechanosensitive ion channel protein MscS" evidence="9">
    <location>
        <begin position="25"/>
        <end position="578"/>
    </location>
</feature>
<feature type="transmembrane region" description="Helical" evidence="8">
    <location>
        <begin position="303"/>
        <end position="320"/>
    </location>
</feature>
<dbReference type="PANTHER" id="PTHR30566">
    <property type="entry name" value="YNAI-RELATED MECHANOSENSITIVE ION CHANNEL"/>
    <property type="match status" value="1"/>
</dbReference>
<dbReference type="SUPFAM" id="SSF50182">
    <property type="entry name" value="Sm-like ribonucleoproteins"/>
    <property type="match status" value="1"/>
</dbReference>
<reference evidence="12 13" key="1">
    <citation type="submission" date="2018-02" db="EMBL/GenBank/DDBJ databases">
        <title>Comparative genomes isolates from brazilian mangrove.</title>
        <authorList>
            <person name="Araujo J.E."/>
            <person name="Taketani R.G."/>
            <person name="Silva M.C.P."/>
            <person name="Loureco M.V."/>
            <person name="Andreote F.D."/>
        </authorList>
    </citation>
    <scope>NUCLEOTIDE SEQUENCE [LARGE SCALE GENOMIC DNA]</scope>
    <source>
        <strain evidence="12 13">Nap-Phe MGV</strain>
    </source>
</reference>
<comment type="subcellular location">
    <subcellularLocation>
        <location evidence="1">Cell membrane</location>
        <topology evidence="1">Multi-pass membrane protein</topology>
    </subcellularLocation>
</comment>
<feature type="transmembrane region" description="Helical" evidence="8">
    <location>
        <begin position="223"/>
        <end position="243"/>
    </location>
</feature>
<evidence type="ECO:0000256" key="8">
    <source>
        <dbReference type="SAM" id="Phobius"/>
    </source>
</evidence>
<evidence type="ECO:0000256" key="6">
    <source>
        <dbReference type="ARBA" id="ARBA00023136"/>
    </source>
</evidence>
<feature type="region of interest" description="Disordered" evidence="7">
    <location>
        <begin position="29"/>
        <end position="66"/>
    </location>
</feature>
<dbReference type="RefSeq" id="WP_105338916.1">
    <property type="nucleotide sequence ID" value="NZ_PUHZ01000025.1"/>
</dbReference>
<dbReference type="GO" id="GO:0005886">
    <property type="term" value="C:plasma membrane"/>
    <property type="evidence" value="ECO:0007669"/>
    <property type="project" value="UniProtKB-SubCell"/>
</dbReference>
<dbReference type="Pfam" id="PF21082">
    <property type="entry name" value="MS_channel_3rd"/>
    <property type="match status" value="1"/>
</dbReference>
<comment type="caution">
    <text evidence="12">The sequence shown here is derived from an EMBL/GenBank/DDBJ whole genome shotgun (WGS) entry which is preliminary data.</text>
</comment>
<dbReference type="InterPro" id="IPR011066">
    <property type="entry name" value="MscS_channel_C_sf"/>
</dbReference>
<evidence type="ECO:0000313" key="13">
    <source>
        <dbReference type="Proteomes" id="UP000237819"/>
    </source>
</evidence>
<dbReference type="EMBL" id="PUHZ01000025">
    <property type="protein sequence ID" value="PQO42335.1"/>
    <property type="molecule type" value="Genomic_DNA"/>
</dbReference>
<evidence type="ECO:0000259" key="10">
    <source>
        <dbReference type="Pfam" id="PF00924"/>
    </source>
</evidence>
<dbReference type="GO" id="GO:0008381">
    <property type="term" value="F:mechanosensitive monoatomic ion channel activity"/>
    <property type="evidence" value="ECO:0007669"/>
    <property type="project" value="UniProtKB-ARBA"/>
</dbReference>
<evidence type="ECO:0000256" key="1">
    <source>
        <dbReference type="ARBA" id="ARBA00004651"/>
    </source>
</evidence>
<feature type="transmembrane region" description="Helical" evidence="8">
    <location>
        <begin position="356"/>
        <end position="375"/>
    </location>
</feature>
<evidence type="ECO:0000256" key="2">
    <source>
        <dbReference type="ARBA" id="ARBA00008017"/>
    </source>
</evidence>
<evidence type="ECO:0000313" key="12">
    <source>
        <dbReference type="EMBL" id="PQO42335.1"/>
    </source>
</evidence>